<sequence length="245" mass="29136">MKINECMQFQTNKEEINLDKEASDIAQRILERVRQRSSANSVKKELASQYLRASDYQKRQLFQSNQLDFRRESEKVTKGTNHEIKRKEEIFIPEFKISKVNRPYELVRLENQFKIEDLKLPLKIPPQFTSQEIKDIHQKTVKINNYESIGFQEKKNEKMKQIQIINEQQPQNNQMHQLNSKRISSPKRNHLEMDGNYQTKSSLSLKTTQLQTPVSVQFKQQYIVSQLQGSQKNLKKNYGEYLTKR</sequence>
<protein>
    <submittedName>
        <fullName evidence="1">Uncharacterized protein</fullName>
    </submittedName>
</protein>
<evidence type="ECO:0000313" key="1">
    <source>
        <dbReference type="EMBL" id="CAD8049634.1"/>
    </source>
</evidence>
<keyword evidence="2" id="KW-1185">Reference proteome</keyword>
<reference evidence="1" key="1">
    <citation type="submission" date="2021-01" db="EMBL/GenBank/DDBJ databases">
        <authorList>
            <consortium name="Genoscope - CEA"/>
            <person name="William W."/>
        </authorList>
    </citation>
    <scope>NUCLEOTIDE SEQUENCE</scope>
</reference>
<organism evidence="1 2">
    <name type="scientific">Paramecium sonneborni</name>
    <dbReference type="NCBI Taxonomy" id="65129"/>
    <lineage>
        <taxon>Eukaryota</taxon>
        <taxon>Sar</taxon>
        <taxon>Alveolata</taxon>
        <taxon>Ciliophora</taxon>
        <taxon>Intramacronucleata</taxon>
        <taxon>Oligohymenophorea</taxon>
        <taxon>Peniculida</taxon>
        <taxon>Parameciidae</taxon>
        <taxon>Paramecium</taxon>
    </lineage>
</organism>
<accession>A0A8S1KFK5</accession>
<proteinExistence type="predicted"/>
<dbReference type="AlphaFoldDB" id="A0A8S1KFK5"/>
<dbReference type="OrthoDB" id="297685at2759"/>
<dbReference type="EMBL" id="CAJJDN010000004">
    <property type="protein sequence ID" value="CAD8049634.1"/>
    <property type="molecule type" value="Genomic_DNA"/>
</dbReference>
<comment type="caution">
    <text evidence="1">The sequence shown here is derived from an EMBL/GenBank/DDBJ whole genome shotgun (WGS) entry which is preliminary data.</text>
</comment>
<evidence type="ECO:0000313" key="2">
    <source>
        <dbReference type="Proteomes" id="UP000692954"/>
    </source>
</evidence>
<name>A0A8S1KFK5_9CILI</name>
<dbReference type="Proteomes" id="UP000692954">
    <property type="component" value="Unassembled WGS sequence"/>
</dbReference>
<gene>
    <name evidence="1" type="ORF">PSON_ATCC_30995.1.T0040238</name>
</gene>